<gene>
    <name evidence="8" type="ORF">GCM10022256_18720</name>
</gene>
<keyword evidence="9" id="KW-1185">Reference proteome</keyword>
<dbReference type="Pfam" id="PF04024">
    <property type="entry name" value="PspC"/>
    <property type="match status" value="1"/>
</dbReference>
<evidence type="ECO:0000313" key="9">
    <source>
        <dbReference type="Proteomes" id="UP001501594"/>
    </source>
</evidence>
<dbReference type="PANTHER" id="PTHR33885">
    <property type="entry name" value="PHAGE SHOCK PROTEIN C"/>
    <property type="match status" value="1"/>
</dbReference>
<evidence type="ECO:0000259" key="7">
    <source>
        <dbReference type="Pfam" id="PF04024"/>
    </source>
</evidence>
<evidence type="ECO:0000256" key="1">
    <source>
        <dbReference type="ARBA" id="ARBA00004162"/>
    </source>
</evidence>
<sequence>MLRRTRPRIRTAGHTRRMTTLSRPSRGKVIAGVCAAIADRFRWSRFVVRLLFVVSIILPGPQFLLYIVLWILIPKRK</sequence>
<keyword evidence="4 6" id="KW-1133">Transmembrane helix</keyword>
<comment type="caution">
    <text evidence="8">The sequence shown here is derived from an EMBL/GenBank/DDBJ whole genome shotgun (WGS) entry which is preliminary data.</text>
</comment>
<comment type="subcellular location">
    <subcellularLocation>
        <location evidence="1">Cell membrane</location>
        <topology evidence="1">Single-pass membrane protein</topology>
    </subcellularLocation>
</comment>
<protein>
    <submittedName>
        <fullName evidence="8">PspC domain-containing protein</fullName>
    </submittedName>
</protein>
<feature type="domain" description="Phage shock protein PspC N-terminal" evidence="7">
    <location>
        <begin position="20"/>
        <end position="75"/>
    </location>
</feature>
<keyword evidence="2" id="KW-1003">Cell membrane</keyword>
<organism evidence="8 9">
    <name type="scientific">Frondihabitans peucedani</name>
    <dbReference type="NCBI Taxonomy" id="598626"/>
    <lineage>
        <taxon>Bacteria</taxon>
        <taxon>Bacillati</taxon>
        <taxon>Actinomycetota</taxon>
        <taxon>Actinomycetes</taxon>
        <taxon>Micrococcales</taxon>
        <taxon>Microbacteriaceae</taxon>
        <taxon>Frondihabitans</taxon>
    </lineage>
</organism>
<dbReference type="InterPro" id="IPR007168">
    <property type="entry name" value="Phageshock_PspC_N"/>
</dbReference>
<proteinExistence type="predicted"/>
<evidence type="ECO:0000256" key="4">
    <source>
        <dbReference type="ARBA" id="ARBA00022989"/>
    </source>
</evidence>
<dbReference type="InterPro" id="IPR052027">
    <property type="entry name" value="PspC"/>
</dbReference>
<dbReference type="EMBL" id="BAABAU010000001">
    <property type="protein sequence ID" value="GAA4266260.1"/>
    <property type="molecule type" value="Genomic_DNA"/>
</dbReference>
<reference evidence="9" key="1">
    <citation type="journal article" date="2019" name="Int. J. Syst. Evol. Microbiol.">
        <title>The Global Catalogue of Microorganisms (GCM) 10K type strain sequencing project: providing services to taxonomists for standard genome sequencing and annotation.</title>
        <authorList>
            <consortium name="The Broad Institute Genomics Platform"/>
            <consortium name="The Broad Institute Genome Sequencing Center for Infectious Disease"/>
            <person name="Wu L."/>
            <person name="Ma J."/>
        </authorList>
    </citation>
    <scope>NUCLEOTIDE SEQUENCE [LARGE SCALE GENOMIC DNA]</scope>
    <source>
        <strain evidence="9">JCM 17442</strain>
    </source>
</reference>
<evidence type="ECO:0000256" key="6">
    <source>
        <dbReference type="SAM" id="Phobius"/>
    </source>
</evidence>
<feature type="transmembrane region" description="Helical" evidence="6">
    <location>
        <begin position="50"/>
        <end position="73"/>
    </location>
</feature>
<evidence type="ECO:0000256" key="3">
    <source>
        <dbReference type="ARBA" id="ARBA00022692"/>
    </source>
</evidence>
<evidence type="ECO:0000313" key="8">
    <source>
        <dbReference type="EMBL" id="GAA4266260.1"/>
    </source>
</evidence>
<accession>A0ABP8E2I7</accession>
<evidence type="ECO:0000256" key="5">
    <source>
        <dbReference type="ARBA" id="ARBA00023136"/>
    </source>
</evidence>
<keyword evidence="3 6" id="KW-0812">Transmembrane</keyword>
<keyword evidence="5 6" id="KW-0472">Membrane</keyword>
<name>A0ABP8E2I7_9MICO</name>
<dbReference type="Proteomes" id="UP001501594">
    <property type="component" value="Unassembled WGS sequence"/>
</dbReference>
<dbReference type="PANTHER" id="PTHR33885:SF3">
    <property type="entry name" value="PHAGE SHOCK PROTEIN C"/>
    <property type="match status" value="1"/>
</dbReference>
<evidence type="ECO:0000256" key="2">
    <source>
        <dbReference type="ARBA" id="ARBA00022475"/>
    </source>
</evidence>